<evidence type="ECO:0000256" key="5">
    <source>
        <dbReference type="ARBA" id="ARBA00023136"/>
    </source>
</evidence>
<dbReference type="RefSeq" id="WP_379765225.1">
    <property type="nucleotide sequence ID" value="NZ_JBHSCL010000007.1"/>
</dbReference>
<evidence type="ECO:0000313" key="10">
    <source>
        <dbReference type="Proteomes" id="UP001595841"/>
    </source>
</evidence>
<feature type="transmembrane region" description="Helical" evidence="6">
    <location>
        <begin position="298"/>
        <end position="314"/>
    </location>
</feature>
<keyword evidence="2" id="KW-1003">Cell membrane</keyword>
<feature type="domain" description="ComEC/Rec2-related protein" evidence="7">
    <location>
        <begin position="243"/>
        <end position="510"/>
    </location>
</feature>
<evidence type="ECO:0000256" key="1">
    <source>
        <dbReference type="ARBA" id="ARBA00004651"/>
    </source>
</evidence>
<evidence type="ECO:0000259" key="8">
    <source>
        <dbReference type="Pfam" id="PF13567"/>
    </source>
</evidence>
<accession>A0ABV8PQW7</accession>
<dbReference type="PANTHER" id="PTHR30619">
    <property type="entry name" value="DNA INTERNALIZATION/COMPETENCE PROTEIN COMEC/REC2"/>
    <property type="match status" value="1"/>
</dbReference>
<evidence type="ECO:0000256" key="4">
    <source>
        <dbReference type="ARBA" id="ARBA00022989"/>
    </source>
</evidence>
<evidence type="ECO:0000256" key="6">
    <source>
        <dbReference type="SAM" id="Phobius"/>
    </source>
</evidence>
<name>A0ABV8PQW7_9FLAO</name>
<dbReference type="InterPro" id="IPR052159">
    <property type="entry name" value="Competence_DNA_uptake"/>
</dbReference>
<comment type="caution">
    <text evidence="9">The sequence shown here is derived from an EMBL/GenBank/DDBJ whole genome shotgun (WGS) entry which is preliminary data.</text>
</comment>
<feature type="transmembrane region" description="Helical" evidence="6">
    <location>
        <begin position="43"/>
        <end position="59"/>
    </location>
</feature>
<sequence length="687" mass="78192">MELFLCEGHAYPLVRLFNFVSVKLCLGLMVGIILGFYIEVAPFFPLLAMLVFLPVLYGLQKRQSRKKLPYFEIATALTTISLGIFVISIAMGKSLGNHYAHHNFEKENMWHLKVREILKPNPYSQRYVTQVISLDEEEVVGKILLNLPVDSTSSKLSVDDEIFVLSTTEAINPPLNPYQFDYKDYLRKQAIYHQIRATHNAILRVDNPSTTLLGLASNTREHIISKLKKESFGAEELSVIQALLLGQRDDISESTYNDYKNAGAVHILAVSGLHVGILLLLLQFLLSPLERFSKGKTLKLLLVVLLLWAYAFVAGLSPSIVRAVTMFTFLAYAMYLNRPTNSFNIIALSMLFILLIKPLFLFQVGFQMSYAAVFAIVWVYPKLQKFWFPENLVVRKTWQLLSVSVAAQLGVLPISLFYFHQFPALFFISNLLIIPFLGLILSMGILIITLSLVNQLPEFLVVIYNRVIRTMNAVVNWVAKQEGFIIKDIPFDSVQLVLGYIMIISLVVFLSHPKRKTALALFSGIIALQGWAIWSQFQLQTKESLILAHKSRNTILLHQTGNDLNVFAQDTASVDRIVNDFAVAERIQQITKKQRQNSYFINQRKLYVMDSFGFYPLNKELDFLLLTQSPKINLERVLDSIKPKIVLADGSNYRSIIEHWGITCAQKEIPFHYTGEKGYYAFDLVNP</sequence>
<feature type="transmembrane region" description="Helical" evidence="6">
    <location>
        <begin position="320"/>
        <end position="338"/>
    </location>
</feature>
<feature type="transmembrane region" description="Helical" evidence="6">
    <location>
        <begin position="431"/>
        <end position="453"/>
    </location>
</feature>
<evidence type="ECO:0000259" key="7">
    <source>
        <dbReference type="Pfam" id="PF03772"/>
    </source>
</evidence>
<evidence type="ECO:0000256" key="3">
    <source>
        <dbReference type="ARBA" id="ARBA00022692"/>
    </source>
</evidence>
<dbReference type="PANTHER" id="PTHR30619:SF1">
    <property type="entry name" value="RECOMBINATION PROTEIN 2"/>
    <property type="match status" value="1"/>
</dbReference>
<comment type="subcellular location">
    <subcellularLocation>
        <location evidence="1">Cell membrane</location>
        <topology evidence="1">Multi-pass membrane protein</topology>
    </subcellularLocation>
</comment>
<dbReference type="InterPro" id="IPR025405">
    <property type="entry name" value="DUF4131"/>
</dbReference>
<gene>
    <name evidence="9" type="ORF">ACFOWS_13110</name>
</gene>
<keyword evidence="4 6" id="KW-1133">Transmembrane helix</keyword>
<feature type="transmembrane region" description="Helical" evidence="6">
    <location>
        <begin position="264"/>
        <end position="286"/>
    </location>
</feature>
<feature type="transmembrane region" description="Helical" evidence="6">
    <location>
        <begin position="400"/>
        <end position="419"/>
    </location>
</feature>
<feature type="transmembrane region" description="Helical" evidence="6">
    <location>
        <begin position="71"/>
        <end position="91"/>
    </location>
</feature>
<proteinExistence type="predicted"/>
<feature type="transmembrane region" description="Helical" evidence="6">
    <location>
        <begin position="517"/>
        <end position="534"/>
    </location>
</feature>
<keyword evidence="5 6" id="KW-0472">Membrane</keyword>
<feature type="transmembrane region" description="Helical" evidence="6">
    <location>
        <begin position="493"/>
        <end position="510"/>
    </location>
</feature>
<dbReference type="EMBL" id="JBHSCL010000007">
    <property type="protein sequence ID" value="MFC4221085.1"/>
    <property type="molecule type" value="Genomic_DNA"/>
</dbReference>
<feature type="transmembrane region" description="Helical" evidence="6">
    <location>
        <begin position="12"/>
        <end position="37"/>
    </location>
</feature>
<dbReference type="InterPro" id="IPR004477">
    <property type="entry name" value="ComEC_N"/>
</dbReference>
<dbReference type="Pfam" id="PF03772">
    <property type="entry name" value="Competence"/>
    <property type="match status" value="1"/>
</dbReference>
<keyword evidence="3 6" id="KW-0812">Transmembrane</keyword>
<feature type="domain" description="DUF4131" evidence="8">
    <location>
        <begin position="44"/>
        <end position="197"/>
    </location>
</feature>
<evidence type="ECO:0000256" key="2">
    <source>
        <dbReference type="ARBA" id="ARBA00022475"/>
    </source>
</evidence>
<protein>
    <submittedName>
        <fullName evidence="9">ComEC/Rec2 family competence protein</fullName>
    </submittedName>
</protein>
<reference evidence="10" key="1">
    <citation type="journal article" date="2019" name="Int. J. Syst. Evol. Microbiol.">
        <title>The Global Catalogue of Microorganisms (GCM) 10K type strain sequencing project: providing services to taxonomists for standard genome sequencing and annotation.</title>
        <authorList>
            <consortium name="The Broad Institute Genomics Platform"/>
            <consortium name="The Broad Institute Genome Sequencing Center for Infectious Disease"/>
            <person name="Wu L."/>
            <person name="Ma J."/>
        </authorList>
    </citation>
    <scope>NUCLEOTIDE SEQUENCE [LARGE SCALE GENOMIC DNA]</scope>
    <source>
        <strain evidence="10">CGMCC 1.15774</strain>
    </source>
</reference>
<dbReference type="Pfam" id="PF13567">
    <property type="entry name" value="DUF4131"/>
    <property type="match status" value="1"/>
</dbReference>
<dbReference type="Proteomes" id="UP001595841">
    <property type="component" value="Unassembled WGS sequence"/>
</dbReference>
<keyword evidence="10" id="KW-1185">Reference proteome</keyword>
<dbReference type="NCBIfam" id="TIGR00360">
    <property type="entry name" value="ComEC_N-term"/>
    <property type="match status" value="1"/>
</dbReference>
<evidence type="ECO:0000313" key="9">
    <source>
        <dbReference type="EMBL" id="MFC4221085.1"/>
    </source>
</evidence>
<organism evidence="9 10">
    <name type="scientific">Flagellimonas marina</name>
    <dbReference type="NCBI Taxonomy" id="1775168"/>
    <lineage>
        <taxon>Bacteria</taxon>
        <taxon>Pseudomonadati</taxon>
        <taxon>Bacteroidota</taxon>
        <taxon>Flavobacteriia</taxon>
        <taxon>Flavobacteriales</taxon>
        <taxon>Flavobacteriaceae</taxon>
        <taxon>Flagellimonas</taxon>
    </lineage>
</organism>